<dbReference type="SUPFAM" id="SSF46785">
    <property type="entry name" value="Winged helix' DNA-binding domain"/>
    <property type="match status" value="1"/>
</dbReference>
<gene>
    <name evidence="5" type="ORF">LFW2832_00302</name>
</gene>
<keyword evidence="2" id="KW-0238">DNA-binding</keyword>
<dbReference type="EMBL" id="CABMJJ010000007">
    <property type="protein sequence ID" value="VVC03340.1"/>
    <property type="molecule type" value="Genomic_DNA"/>
</dbReference>
<proteinExistence type="predicted"/>
<dbReference type="PRINTS" id="PR00033">
    <property type="entry name" value="HTHASNC"/>
</dbReference>
<dbReference type="GO" id="GO:0005829">
    <property type="term" value="C:cytosol"/>
    <property type="evidence" value="ECO:0007669"/>
    <property type="project" value="TreeGrafter"/>
</dbReference>
<evidence type="ECO:0000256" key="3">
    <source>
        <dbReference type="ARBA" id="ARBA00023163"/>
    </source>
</evidence>
<dbReference type="GO" id="GO:0043565">
    <property type="term" value="F:sequence-specific DNA binding"/>
    <property type="evidence" value="ECO:0007669"/>
    <property type="project" value="InterPro"/>
</dbReference>
<evidence type="ECO:0000259" key="4">
    <source>
        <dbReference type="PROSITE" id="PS50956"/>
    </source>
</evidence>
<dbReference type="InterPro" id="IPR000485">
    <property type="entry name" value="AsnC-type_HTH_dom"/>
</dbReference>
<organism evidence="5 6">
    <name type="scientific">Candidatus Bilamarchaeum dharawalense</name>
    <dbReference type="NCBI Taxonomy" id="2885759"/>
    <lineage>
        <taxon>Archaea</taxon>
        <taxon>Candidatus Micrarchaeota</taxon>
        <taxon>Candidatus Micrarchaeia</taxon>
        <taxon>Candidatus Anstonellales</taxon>
        <taxon>Candidatus Bilamarchaeaceae</taxon>
        <taxon>Candidatus Bilamarchaeum</taxon>
    </lineage>
</organism>
<sequence>MKNKIDTVDLLILRELRNDCKRPMRELAQKLRMHPNTLLQRIKRLEKSKIIRKYHADIDFKSLGYDMHAVVMIKIKKSGLENEKLLEEVAELPEIQSLYAVTGGADCIAVVKAKNRDDLVRVLRIVQTQESVLRTTSYLVLITYKESFQFNPLSSVLPSKD</sequence>
<dbReference type="Gene3D" id="3.30.70.920">
    <property type="match status" value="1"/>
</dbReference>
<dbReference type="GO" id="GO:0043200">
    <property type="term" value="P:response to amino acid"/>
    <property type="evidence" value="ECO:0007669"/>
    <property type="project" value="TreeGrafter"/>
</dbReference>
<evidence type="ECO:0000256" key="1">
    <source>
        <dbReference type="ARBA" id="ARBA00023015"/>
    </source>
</evidence>
<dbReference type="Proteomes" id="UP000789941">
    <property type="component" value="Unassembled WGS sequence"/>
</dbReference>
<dbReference type="InterPro" id="IPR036390">
    <property type="entry name" value="WH_DNA-bd_sf"/>
</dbReference>
<feature type="domain" description="HTH asnC-type" evidence="4">
    <location>
        <begin position="5"/>
        <end position="66"/>
    </location>
</feature>
<evidence type="ECO:0000256" key="2">
    <source>
        <dbReference type="ARBA" id="ARBA00023125"/>
    </source>
</evidence>
<dbReference type="Pfam" id="PF13404">
    <property type="entry name" value="HTH_AsnC-type"/>
    <property type="match status" value="1"/>
</dbReference>
<dbReference type="InterPro" id="IPR019887">
    <property type="entry name" value="Tscrpt_reg_AsnC/Lrp_C"/>
</dbReference>
<dbReference type="Gene3D" id="1.10.10.10">
    <property type="entry name" value="Winged helix-like DNA-binding domain superfamily/Winged helix DNA-binding domain"/>
    <property type="match status" value="1"/>
</dbReference>
<reference evidence="5 6" key="1">
    <citation type="submission" date="2019-08" db="EMBL/GenBank/DDBJ databases">
        <authorList>
            <person name="Vazquez-Campos X."/>
        </authorList>
    </citation>
    <scope>NUCLEOTIDE SEQUENCE [LARGE SCALE GENOMIC DNA]</scope>
    <source>
        <strain evidence="5">LFW-283_2</strain>
    </source>
</reference>
<dbReference type="SUPFAM" id="SSF54909">
    <property type="entry name" value="Dimeric alpha+beta barrel"/>
    <property type="match status" value="1"/>
</dbReference>
<keyword evidence="1" id="KW-0805">Transcription regulation</keyword>
<accession>A0A5E4LMR3</accession>
<dbReference type="AlphaFoldDB" id="A0A5E4LMR3"/>
<keyword evidence="3" id="KW-0804">Transcription</keyword>
<dbReference type="InterPro" id="IPR036388">
    <property type="entry name" value="WH-like_DNA-bd_sf"/>
</dbReference>
<dbReference type="InterPro" id="IPR019888">
    <property type="entry name" value="Tscrpt_reg_AsnC-like"/>
</dbReference>
<dbReference type="PROSITE" id="PS50956">
    <property type="entry name" value="HTH_ASNC_2"/>
    <property type="match status" value="1"/>
</dbReference>
<evidence type="ECO:0000313" key="5">
    <source>
        <dbReference type="EMBL" id="VVC03340.1"/>
    </source>
</evidence>
<name>A0A5E4LMR3_9ARCH</name>
<dbReference type="PANTHER" id="PTHR30154">
    <property type="entry name" value="LEUCINE-RESPONSIVE REGULATORY PROTEIN"/>
    <property type="match status" value="1"/>
</dbReference>
<dbReference type="Pfam" id="PF01037">
    <property type="entry name" value="AsnC_trans_reg"/>
    <property type="match status" value="1"/>
</dbReference>
<dbReference type="InterPro" id="IPR011008">
    <property type="entry name" value="Dimeric_a/b-barrel"/>
</dbReference>
<protein>
    <submittedName>
        <fullName evidence="5">Putative HTH-type transcriptional regulator</fullName>
    </submittedName>
</protein>
<dbReference type="PANTHER" id="PTHR30154:SF34">
    <property type="entry name" value="TRANSCRIPTIONAL REGULATOR AZLB"/>
    <property type="match status" value="1"/>
</dbReference>
<evidence type="ECO:0000313" key="6">
    <source>
        <dbReference type="Proteomes" id="UP000789941"/>
    </source>
</evidence>
<comment type="caution">
    <text evidence="5">The sequence shown here is derived from an EMBL/GenBank/DDBJ whole genome shotgun (WGS) entry which is preliminary data.</text>
</comment>
<dbReference type="SMART" id="SM00344">
    <property type="entry name" value="HTH_ASNC"/>
    <property type="match status" value="1"/>
</dbReference>